<evidence type="ECO:0000259" key="1">
    <source>
        <dbReference type="Pfam" id="PF01370"/>
    </source>
</evidence>
<evidence type="ECO:0000313" key="3">
    <source>
        <dbReference type="Proteomes" id="UP000283878"/>
    </source>
</evidence>
<gene>
    <name evidence="2" type="ORF">CYQ91_01025</name>
</gene>
<feature type="domain" description="NAD-dependent epimerase/dehydratase" evidence="1">
    <location>
        <begin position="8"/>
        <end position="224"/>
    </location>
</feature>
<dbReference type="SUPFAM" id="SSF51735">
    <property type="entry name" value="NAD(P)-binding Rossmann-fold domains"/>
    <property type="match status" value="1"/>
</dbReference>
<dbReference type="EMBL" id="PKPZ01000001">
    <property type="protein sequence ID" value="RPB43111.1"/>
    <property type="molecule type" value="Genomic_DNA"/>
</dbReference>
<evidence type="ECO:0000313" key="2">
    <source>
        <dbReference type="EMBL" id="RPB43111.1"/>
    </source>
</evidence>
<dbReference type="Proteomes" id="UP000283878">
    <property type="component" value="Unassembled WGS sequence"/>
</dbReference>
<dbReference type="Pfam" id="PF01370">
    <property type="entry name" value="Epimerase"/>
    <property type="match status" value="1"/>
</dbReference>
<dbReference type="InterPro" id="IPR036291">
    <property type="entry name" value="NAD(P)-bd_dom_sf"/>
</dbReference>
<dbReference type="Gene3D" id="3.40.50.720">
    <property type="entry name" value="NAD(P)-binding Rossmann-like Domain"/>
    <property type="match status" value="1"/>
</dbReference>
<protein>
    <submittedName>
        <fullName evidence="2">UDP-glucose 4-epimerase</fullName>
    </submittedName>
</protein>
<proteinExistence type="predicted"/>
<name>A0AAX1XU26_9VIBR</name>
<dbReference type="AlphaFoldDB" id="A0AAX1XU26"/>
<dbReference type="InterPro" id="IPR001509">
    <property type="entry name" value="Epimerase_deHydtase"/>
</dbReference>
<reference evidence="2 3" key="1">
    <citation type="journal article" date="2018" name="AMB Express">
        <title>Occurrence and significance of pathogenicity and fitness islands in environmental vibrios.</title>
        <authorList>
            <person name="Klein S."/>
            <person name="Pipes S."/>
            <person name="Lovell C.R."/>
        </authorList>
    </citation>
    <scope>NUCLEOTIDE SEQUENCE [LARGE SCALE GENOMIC DNA]</scope>
    <source>
        <strain evidence="2 3">JBS-8-11-1</strain>
    </source>
</reference>
<dbReference type="InterPro" id="IPR050177">
    <property type="entry name" value="Lipid_A_modif_metabolic_enz"/>
</dbReference>
<dbReference type="PANTHER" id="PTHR43245:SF58">
    <property type="entry name" value="BLL5923 PROTEIN"/>
    <property type="match status" value="1"/>
</dbReference>
<dbReference type="PANTHER" id="PTHR43245">
    <property type="entry name" value="BIFUNCTIONAL POLYMYXIN RESISTANCE PROTEIN ARNA"/>
    <property type="match status" value="1"/>
</dbReference>
<comment type="caution">
    <text evidence="2">The sequence shown here is derived from an EMBL/GenBank/DDBJ whole genome shotgun (WGS) entry which is preliminary data.</text>
</comment>
<accession>A0AAX1XU26</accession>
<sequence>MGVFVLGITGGSGFVGTSLIKLIQERNISYRSFVRKPCPNKSSYTVGDISADTNWHEGLSKISVLIHLASVAHGNAQSVLDYEKVNFLGTLNLAIQAAEAGVKRFIFISSIGVLGNSSFNEKFTEESIPNPNNHYTKSKFEAEKALLELSLSTNMEVVIIRPPLVYGKKAPGNFGLLQKLVGYFPILPFGSINNKRNVISVDNLVDFILVCAYHPKASNKTFLIAESEPLSIKDITNNIAEAKNKKIIQLPVPKWLMIYVGKLLGQSSLVEQIIGNLEIDSTLANTTLNWKQKYTMRESLLVDEKVNK</sequence>
<organism evidence="2 3">
    <name type="scientific">Vibrio diabolicus</name>
    <dbReference type="NCBI Taxonomy" id="50719"/>
    <lineage>
        <taxon>Bacteria</taxon>
        <taxon>Pseudomonadati</taxon>
        <taxon>Pseudomonadota</taxon>
        <taxon>Gammaproteobacteria</taxon>
        <taxon>Vibrionales</taxon>
        <taxon>Vibrionaceae</taxon>
        <taxon>Vibrio</taxon>
        <taxon>Vibrio diabolicus subgroup</taxon>
    </lineage>
</organism>